<dbReference type="GO" id="GO:0003735">
    <property type="term" value="F:structural constituent of ribosome"/>
    <property type="evidence" value="ECO:0007669"/>
    <property type="project" value="InterPro"/>
</dbReference>
<dbReference type="GO" id="GO:0022627">
    <property type="term" value="C:cytosolic small ribosomal subunit"/>
    <property type="evidence" value="ECO:0007669"/>
    <property type="project" value="TreeGrafter"/>
</dbReference>
<keyword evidence="5" id="KW-0472">Membrane</keyword>
<evidence type="ECO:0000256" key="4">
    <source>
        <dbReference type="SAM" id="MobiDB-lite"/>
    </source>
</evidence>
<reference evidence="6 7" key="1">
    <citation type="journal article" date="2020" name="ISME J.">
        <title>Uncovering the hidden diversity of litter-decomposition mechanisms in mushroom-forming fungi.</title>
        <authorList>
            <person name="Floudas D."/>
            <person name="Bentzer J."/>
            <person name="Ahren D."/>
            <person name="Johansson T."/>
            <person name="Persson P."/>
            <person name="Tunlid A."/>
        </authorList>
    </citation>
    <scope>NUCLEOTIDE SEQUENCE [LARGE SCALE GENOMIC DNA]</scope>
    <source>
        <strain evidence="6 7">CBS 291.85</strain>
    </source>
</reference>
<sequence>MESGITPTLRVVILCAVWFGISIPMLLLLFVTSTAESRRTALFVANAVALLTAMSLGLSNIIILMNSVTNPAIDVNRDGTLAFAYILIIVEIFIDSILLMRVFIVFPPQRTPRRTFIVIFVPLVVLKLTRLSLAILFMVNFDRQTRDVQNSIRFGQLVLTRIEPKIAWLLQVVDNSLCSVIFLTKLHEVRSMSERVGGQDGRVVLSFADKDYTHFLLLLISNIFVEAFGVLFATIWATTSKKKESSARAVEEAMFSIQFATPSSRTHNTGGRSTDTTSTVDSLPGRTHRTDGSTSIALQKIKEEPSVIFGCSYFVDSDEHAEIMVIWFAYLFDIMDIFLYEHNEKLEDPIAQKQFAENLDFAEVLGAESVVLTDIFSGIRITKKRRNGGRNKKGRGYVSFLRCSNRSRCVSKDKAIKRFTVRNMVESTAVRDISDAACQCLPRVKRKVRKKVNPAVAAAEDAKAAAAAGMT</sequence>
<feature type="region of interest" description="Disordered" evidence="4">
    <location>
        <begin position="262"/>
        <end position="291"/>
    </location>
</feature>
<dbReference type="AlphaFoldDB" id="A0A8H5FW43"/>
<dbReference type="InterPro" id="IPR038551">
    <property type="entry name" value="Ribosomal_eS26_sf"/>
</dbReference>
<dbReference type="PANTHER" id="PTHR12538">
    <property type="entry name" value="40S RIBOSOMAL PROTEIN S26"/>
    <property type="match status" value="1"/>
</dbReference>
<dbReference type="PANTHER" id="PTHR12538:SF0">
    <property type="entry name" value="40S RIBOSOMAL PROTEIN S26"/>
    <property type="match status" value="1"/>
</dbReference>
<dbReference type="Pfam" id="PF01283">
    <property type="entry name" value="Ribosomal_S26e"/>
    <property type="match status" value="1"/>
</dbReference>
<gene>
    <name evidence="6" type="ORF">D9758_010535</name>
</gene>
<dbReference type="Gene3D" id="3.30.1740.20">
    <property type="entry name" value="Ribosomal protein S26e"/>
    <property type="match status" value="1"/>
</dbReference>
<evidence type="ECO:0000256" key="1">
    <source>
        <dbReference type="ARBA" id="ARBA00008596"/>
    </source>
</evidence>
<feature type="transmembrane region" description="Helical" evidence="5">
    <location>
        <begin position="12"/>
        <end position="31"/>
    </location>
</feature>
<evidence type="ECO:0000256" key="5">
    <source>
        <dbReference type="SAM" id="Phobius"/>
    </source>
</evidence>
<dbReference type="GO" id="GO:0003729">
    <property type="term" value="F:mRNA binding"/>
    <property type="evidence" value="ECO:0007669"/>
    <property type="project" value="TreeGrafter"/>
</dbReference>
<feature type="compositionally biased region" description="Polar residues" evidence="4">
    <location>
        <begin position="262"/>
        <end position="281"/>
    </location>
</feature>
<dbReference type="OrthoDB" id="2548432at2759"/>
<comment type="similarity">
    <text evidence="1">Belongs to the eukaryotic ribosomal protein eS26 family.</text>
</comment>
<keyword evidence="5" id="KW-0812">Transmembrane</keyword>
<dbReference type="InterPro" id="IPR000892">
    <property type="entry name" value="Ribosomal_eS26"/>
</dbReference>
<dbReference type="GO" id="GO:0006412">
    <property type="term" value="P:translation"/>
    <property type="evidence" value="ECO:0007669"/>
    <property type="project" value="InterPro"/>
</dbReference>
<evidence type="ECO:0000256" key="3">
    <source>
        <dbReference type="ARBA" id="ARBA00023274"/>
    </source>
</evidence>
<feature type="transmembrane region" description="Helical" evidence="5">
    <location>
        <begin position="116"/>
        <end position="139"/>
    </location>
</feature>
<feature type="transmembrane region" description="Helical" evidence="5">
    <location>
        <begin position="43"/>
        <end position="63"/>
    </location>
</feature>
<feature type="transmembrane region" description="Helical" evidence="5">
    <location>
        <begin position="215"/>
        <end position="238"/>
    </location>
</feature>
<protein>
    <submittedName>
        <fullName evidence="6">Uncharacterized protein</fullName>
    </submittedName>
</protein>
<comment type="caution">
    <text evidence="6">The sequence shown here is derived from an EMBL/GenBank/DDBJ whole genome shotgun (WGS) entry which is preliminary data.</text>
</comment>
<accession>A0A8H5FW43</accession>
<dbReference type="Proteomes" id="UP000559256">
    <property type="component" value="Unassembled WGS sequence"/>
</dbReference>
<keyword evidence="5" id="KW-1133">Transmembrane helix</keyword>
<dbReference type="EMBL" id="JAACJM010000072">
    <property type="protein sequence ID" value="KAF5350892.1"/>
    <property type="molecule type" value="Genomic_DNA"/>
</dbReference>
<evidence type="ECO:0000256" key="2">
    <source>
        <dbReference type="ARBA" id="ARBA00022980"/>
    </source>
</evidence>
<name>A0A8H5FW43_9AGAR</name>
<feature type="transmembrane region" description="Helical" evidence="5">
    <location>
        <begin position="83"/>
        <end position="104"/>
    </location>
</feature>
<evidence type="ECO:0000313" key="7">
    <source>
        <dbReference type="Proteomes" id="UP000559256"/>
    </source>
</evidence>
<proteinExistence type="inferred from homology"/>
<keyword evidence="3" id="KW-0687">Ribonucleoprotein</keyword>
<evidence type="ECO:0000313" key="6">
    <source>
        <dbReference type="EMBL" id="KAF5350892.1"/>
    </source>
</evidence>
<keyword evidence="2" id="KW-0689">Ribosomal protein</keyword>
<keyword evidence="7" id="KW-1185">Reference proteome</keyword>
<organism evidence="6 7">
    <name type="scientific">Tetrapyrgos nigripes</name>
    <dbReference type="NCBI Taxonomy" id="182062"/>
    <lineage>
        <taxon>Eukaryota</taxon>
        <taxon>Fungi</taxon>
        <taxon>Dikarya</taxon>
        <taxon>Basidiomycota</taxon>
        <taxon>Agaricomycotina</taxon>
        <taxon>Agaricomycetes</taxon>
        <taxon>Agaricomycetidae</taxon>
        <taxon>Agaricales</taxon>
        <taxon>Marasmiineae</taxon>
        <taxon>Marasmiaceae</taxon>
        <taxon>Tetrapyrgos</taxon>
    </lineage>
</organism>